<keyword evidence="7" id="KW-0132">Cell division</keyword>
<dbReference type="GO" id="GO:0051301">
    <property type="term" value="P:cell division"/>
    <property type="evidence" value="ECO:0007669"/>
    <property type="project" value="UniProtKB-KW"/>
</dbReference>
<dbReference type="HAMAP" id="MF_00037">
    <property type="entry name" value="MurB"/>
    <property type="match status" value="1"/>
</dbReference>
<evidence type="ECO:0000256" key="15">
    <source>
        <dbReference type="ARBA" id="ARBA00023316"/>
    </source>
</evidence>
<comment type="catalytic activity">
    <reaction evidence="16">
        <text>UDP-N-acetyl-alpha-D-muramate + NADP(+) = UDP-N-acetyl-3-O-(1-carboxyvinyl)-alpha-D-glucosamine + NADPH + H(+)</text>
        <dbReference type="Rhea" id="RHEA:12248"/>
        <dbReference type="ChEBI" id="CHEBI:15378"/>
        <dbReference type="ChEBI" id="CHEBI:57783"/>
        <dbReference type="ChEBI" id="CHEBI:58349"/>
        <dbReference type="ChEBI" id="CHEBI:68483"/>
        <dbReference type="ChEBI" id="CHEBI:70757"/>
        <dbReference type="EC" id="1.3.1.98"/>
    </reaction>
</comment>
<dbReference type="EMBL" id="KV750069">
    <property type="protein sequence ID" value="OCL06448.1"/>
    <property type="molecule type" value="Genomic_DNA"/>
</dbReference>
<keyword evidence="8" id="KW-0285">Flavoprotein</keyword>
<dbReference type="SUPFAM" id="SSF56176">
    <property type="entry name" value="FAD-binding/transporter-associated domain-like"/>
    <property type="match status" value="1"/>
</dbReference>
<dbReference type="Gene3D" id="3.30.465.10">
    <property type="match status" value="1"/>
</dbReference>
<dbReference type="PANTHER" id="PTHR21071:SF4">
    <property type="entry name" value="UDP-N-ACETYLENOLPYRUVOYLGLUCOSAMINE REDUCTASE"/>
    <property type="match status" value="1"/>
</dbReference>
<keyword evidence="14" id="KW-0131">Cell cycle</keyword>
<evidence type="ECO:0000256" key="7">
    <source>
        <dbReference type="ARBA" id="ARBA00022618"/>
    </source>
</evidence>
<dbReference type="Pfam" id="PF01565">
    <property type="entry name" value="FAD_binding_4"/>
    <property type="match status" value="1"/>
</dbReference>
<dbReference type="Proteomes" id="UP000250140">
    <property type="component" value="Unassembled WGS sequence"/>
</dbReference>
<comment type="subcellular location">
    <subcellularLocation>
        <location evidence="3">Cytoplasm</location>
    </subcellularLocation>
</comment>
<evidence type="ECO:0000256" key="3">
    <source>
        <dbReference type="ARBA" id="ARBA00004496"/>
    </source>
</evidence>
<dbReference type="InterPro" id="IPR016166">
    <property type="entry name" value="FAD-bd_PCMH"/>
</dbReference>
<dbReference type="GO" id="GO:0005829">
    <property type="term" value="C:cytosol"/>
    <property type="evidence" value="ECO:0007669"/>
    <property type="project" value="TreeGrafter"/>
</dbReference>
<dbReference type="PANTHER" id="PTHR21071">
    <property type="entry name" value="UDP-N-ACETYLENOLPYRUVOYLGLUCOSAMINE REDUCTASE"/>
    <property type="match status" value="1"/>
</dbReference>
<dbReference type="Pfam" id="PF02873">
    <property type="entry name" value="MurB_C"/>
    <property type="match status" value="1"/>
</dbReference>
<dbReference type="Gene3D" id="3.30.43.10">
    <property type="entry name" value="Uridine Diphospho-n-acetylenolpyruvylglucosamine Reductase, domain 2"/>
    <property type="match status" value="1"/>
</dbReference>
<keyword evidence="15" id="KW-0961">Cell wall biogenesis/degradation</keyword>
<comment type="pathway">
    <text evidence="4">Cell wall biogenesis; peptidoglycan biosynthesis.</text>
</comment>
<feature type="domain" description="FAD-binding PCMH-type" evidence="17">
    <location>
        <begin position="17"/>
        <end position="190"/>
    </location>
</feature>
<dbReference type="InterPro" id="IPR016167">
    <property type="entry name" value="FAD-bd_PCMH_sub1"/>
</dbReference>
<dbReference type="PROSITE" id="PS51387">
    <property type="entry name" value="FAD_PCMH"/>
    <property type="match status" value="1"/>
</dbReference>
<dbReference type="OrthoDB" id="66620at2759"/>
<evidence type="ECO:0000256" key="9">
    <source>
        <dbReference type="ARBA" id="ARBA00022827"/>
    </source>
</evidence>
<dbReference type="SUPFAM" id="SSF56194">
    <property type="entry name" value="Uridine diphospho-N-Acetylenolpyruvylglucosamine reductase, MurB, C-terminal domain"/>
    <property type="match status" value="1"/>
</dbReference>
<dbReference type="AlphaFoldDB" id="A0A8E2EY17"/>
<evidence type="ECO:0000256" key="4">
    <source>
        <dbReference type="ARBA" id="ARBA00004752"/>
    </source>
</evidence>
<dbReference type="EC" id="1.3.1.98" evidence="5"/>
<dbReference type="NCBIfam" id="TIGR00179">
    <property type="entry name" value="murB"/>
    <property type="match status" value="1"/>
</dbReference>
<evidence type="ECO:0000256" key="2">
    <source>
        <dbReference type="ARBA" id="ARBA00003921"/>
    </source>
</evidence>
<keyword evidence="10" id="KW-0521">NADP</keyword>
<evidence type="ECO:0000313" key="18">
    <source>
        <dbReference type="EMBL" id="OCL06448.1"/>
    </source>
</evidence>
<protein>
    <recommendedName>
        <fullName evidence="5">UDP-N-acetylmuramate dehydrogenase</fullName>
        <ecNumber evidence="5">1.3.1.98</ecNumber>
    </recommendedName>
</protein>
<accession>A0A8E2EY17</accession>
<reference evidence="18 19" key="1">
    <citation type="journal article" date="2016" name="Nat. Commun.">
        <title>Ectomycorrhizal ecology is imprinted in the genome of the dominant symbiotic fungus Cenococcum geophilum.</title>
        <authorList>
            <consortium name="DOE Joint Genome Institute"/>
            <person name="Peter M."/>
            <person name="Kohler A."/>
            <person name="Ohm R.A."/>
            <person name="Kuo A."/>
            <person name="Krutzmann J."/>
            <person name="Morin E."/>
            <person name="Arend M."/>
            <person name="Barry K.W."/>
            <person name="Binder M."/>
            <person name="Choi C."/>
            <person name="Clum A."/>
            <person name="Copeland A."/>
            <person name="Grisel N."/>
            <person name="Haridas S."/>
            <person name="Kipfer T."/>
            <person name="LaButti K."/>
            <person name="Lindquist E."/>
            <person name="Lipzen A."/>
            <person name="Maire R."/>
            <person name="Meier B."/>
            <person name="Mihaltcheva S."/>
            <person name="Molinier V."/>
            <person name="Murat C."/>
            <person name="Poggeler S."/>
            <person name="Quandt C.A."/>
            <person name="Sperisen C."/>
            <person name="Tritt A."/>
            <person name="Tisserant E."/>
            <person name="Crous P.W."/>
            <person name="Henrissat B."/>
            <person name="Nehls U."/>
            <person name="Egli S."/>
            <person name="Spatafora J.W."/>
            <person name="Grigoriev I.V."/>
            <person name="Martin F.M."/>
        </authorList>
    </citation>
    <scope>NUCLEOTIDE SEQUENCE [LARGE SCALE GENOMIC DNA]</scope>
    <source>
        <strain evidence="18 19">CBS 207.34</strain>
    </source>
</reference>
<proteinExistence type="inferred from homology"/>
<keyword evidence="6" id="KW-0963">Cytoplasm</keyword>
<keyword evidence="12" id="KW-0573">Peptidoglycan synthesis</keyword>
<comment type="function">
    <text evidence="2">Cell wall formation.</text>
</comment>
<dbReference type="InterPro" id="IPR016169">
    <property type="entry name" value="FAD-bd_PCMH_sub2"/>
</dbReference>
<evidence type="ECO:0000259" key="17">
    <source>
        <dbReference type="PROSITE" id="PS51387"/>
    </source>
</evidence>
<evidence type="ECO:0000256" key="16">
    <source>
        <dbReference type="ARBA" id="ARBA00048914"/>
    </source>
</evidence>
<dbReference type="GO" id="GO:0071555">
    <property type="term" value="P:cell wall organization"/>
    <property type="evidence" value="ECO:0007669"/>
    <property type="project" value="UniProtKB-KW"/>
</dbReference>
<evidence type="ECO:0000256" key="12">
    <source>
        <dbReference type="ARBA" id="ARBA00022984"/>
    </source>
</evidence>
<dbReference type="GO" id="GO:0071949">
    <property type="term" value="F:FAD binding"/>
    <property type="evidence" value="ECO:0007669"/>
    <property type="project" value="InterPro"/>
</dbReference>
<name>A0A8E2EY17_9PEZI</name>
<organism evidence="18 19">
    <name type="scientific">Glonium stellatum</name>
    <dbReference type="NCBI Taxonomy" id="574774"/>
    <lineage>
        <taxon>Eukaryota</taxon>
        <taxon>Fungi</taxon>
        <taxon>Dikarya</taxon>
        <taxon>Ascomycota</taxon>
        <taxon>Pezizomycotina</taxon>
        <taxon>Dothideomycetes</taxon>
        <taxon>Pleosporomycetidae</taxon>
        <taxon>Gloniales</taxon>
        <taxon>Gloniaceae</taxon>
        <taxon>Glonium</taxon>
    </lineage>
</organism>
<evidence type="ECO:0000256" key="10">
    <source>
        <dbReference type="ARBA" id="ARBA00022857"/>
    </source>
</evidence>
<evidence type="ECO:0000313" key="19">
    <source>
        <dbReference type="Proteomes" id="UP000250140"/>
    </source>
</evidence>
<evidence type="ECO:0000256" key="6">
    <source>
        <dbReference type="ARBA" id="ARBA00022490"/>
    </source>
</evidence>
<keyword evidence="9" id="KW-0274">FAD</keyword>
<dbReference type="InterPro" id="IPR036318">
    <property type="entry name" value="FAD-bd_PCMH-like_sf"/>
</dbReference>
<gene>
    <name evidence="18" type="ORF">AOQ84DRAFT_398992</name>
</gene>
<dbReference type="NCBIfam" id="NF000755">
    <property type="entry name" value="PRK00046.1"/>
    <property type="match status" value="1"/>
</dbReference>
<dbReference type="UniPathway" id="UPA00219"/>
<dbReference type="InterPro" id="IPR011601">
    <property type="entry name" value="MurB_C"/>
</dbReference>
<evidence type="ECO:0000256" key="14">
    <source>
        <dbReference type="ARBA" id="ARBA00023306"/>
    </source>
</evidence>
<evidence type="ECO:0000256" key="13">
    <source>
        <dbReference type="ARBA" id="ARBA00023002"/>
    </source>
</evidence>
<comment type="cofactor">
    <cofactor evidence="1">
        <name>FAD</name>
        <dbReference type="ChEBI" id="CHEBI:57692"/>
    </cofactor>
</comment>
<dbReference type="InterPro" id="IPR003170">
    <property type="entry name" value="MurB"/>
</dbReference>
<dbReference type="InterPro" id="IPR006094">
    <property type="entry name" value="Oxid_FAD_bind_N"/>
</dbReference>
<sequence>MVSIEENVNLFPYNTFRVTSTARYLVRIRSISEIQELIHSEIFDRNKRLILGGGSNVLLVGYIFDGLVIKNMISGINIIRQSDTNVELKIGGGENWHALVMYCLDNDFGGIENLTLIPGTVGAAPVQNIGAYGVELKDVLLLVEAIELSTGKLRYFTRGECRFGYRESIFKNEWKDKYFISAVILKLSKGRHQLNTGYDSISKVLNEQNITVPTIQSVSEAVAKIRKSKLPNLDEVGSAGSFFKNPCIDRDKYHLMKLAHPTLPSFAHTTDSVTIPAAWLIELCRLKGKRLGNVGVYRNHALVLVNYFDGTGDEVLVLAADIHENVLRVFGISLIPEVNIIK</sequence>
<dbReference type="InterPro" id="IPR036635">
    <property type="entry name" value="MurB_C_sf"/>
</dbReference>
<evidence type="ECO:0000256" key="5">
    <source>
        <dbReference type="ARBA" id="ARBA00012518"/>
    </source>
</evidence>
<keyword evidence="13" id="KW-0560">Oxidoreductase</keyword>
<dbReference type="Gene3D" id="3.90.78.10">
    <property type="entry name" value="UDP-N-acetylenolpyruvoylglucosamine reductase, C-terminal domain"/>
    <property type="match status" value="1"/>
</dbReference>
<dbReference type="GO" id="GO:0008360">
    <property type="term" value="P:regulation of cell shape"/>
    <property type="evidence" value="ECO:0007669"/>
    <property type="project" value="UniProtKB-KW"/>
</dbReference>
<evidence type="ECO:0000256" key="11">
    <source>
        <dbReference type="ARBA" id="ARBA00022960"/>
    </source>
</evidence>
<evidence type="ECO:0000256" key="8">
    <source>
        <dbReference type="ARBA" id="ARBA00022630"/>
    </source>
</evidence>
<keyword evidence="11" id="KW-0133">Cell shape</keyword>
<keyword evidence="19" id="KW-1185">Reference proteome</keyword>
<evidence type="ECO:0000256" key="1">
    <source>
        <dbReference type="ARBA" id="ARBA00001974"/>
    </source>
</evidence>
<dbReference type="GO" id="GO:0008762">
    <property type="term" value="F:UDP-N-acetylmuramate dehydrogenase activity"/>
    <property type="evidence" value="ECO:0007669"/>
    <property type="project" value="UniProtKB-EC"/>
</dbReference>